<dbReference type="AlphaFoldDB" id="A0A2T0W3X0"/>
<protein>
    <recommendedName>
        <fullName evidence="4">Core-binding (CB) domain-containing protein</fullName>
    </recommendedName>
</protein>
<comment type="caution">
    <text evidence="5">The sequence shown here is derived from an EMBL/GenBank/DDBJ whole genome shotgun (WGS) entry which is preliminary data.</text>
</comment>
<accession>A0A2T0W3X0</accession>
<dbReference type="InterPro" id="IPR013762">
    <property type="entry name" value="Integrase-like_cat_sf"/>
</dbReference>
<evidence type="ECO:0000256" key="2">
    <source>
        <dbReference type="ARBA" id="ARBA00023172"/>
    </source>
</evidence>
<feature type="domain" description="Core-binding (CB)" evidence="4">
    <location>
        <begin position="134"/>
        <end position="226"/>
    </location>
</feature>
<keyword evidence="1" id="KW-0229">DNA integration</keyword>
<gene>
    <name evidence="5" type="ORF">CLV80_10129</name>
</gene>
<dbReference type="GO" id="GO:0015074">
    <property type="term" value="P:DNA integration"/>
    <property type="evidence" value="ECO:0007669"/>
    <property type="project" value="UniProtKB-KW"/>
</dbReference>
<evidence type="ECO:0000313" key="5">
    <source>
        <dbReference type="EMBL" id="PRY80179.1"/>
    </source>
</evidence>
<evidence type="ECO:0000259" key="4">
    <source>
        <dbReference type="PROSITE" id="PS51900"/>
    </source>
</evidence>
<evidence type="ECO:0000256" key="1">
    <source>
        <dbReference type="ARBA" id="ARBA00022908"/>
    </source>
</evidence>
<dbReference type="InterPro" id="IPR011010">
    <property type="entry name" value="DNA_brk_join_enz"/>
</dbReference>
<name>A0A2T0W3X0_9RHOB</name>
<keyword evidence="6" id="KW-1185">Reference proteome</keyword>
<dbReference type="Proteomes" id="UP000238007">
    <property type="component" value="Unassembled WGS sequence"/>
</dbReference>
<evidence type="ECO:0000313" key="6">
    <source>
        <dbReference type="Proteomes" id="UP000238007"/>
    </source>
</evidence>
<keyword evidence="2" id="KW-0233">DNA recombination</keyword>
<dbReference type="GO" id="GO:0006310">
    <property type="term" value="P:DNA recombination"/>
    <property type="evidence" value="ECO:0007669"/>
    <property type="project" value="UniProtKB-KW"/>
</dbReference>
<dbReference type="PROSITE" id="PS51900">
    <property type="entry name" value="CB"/>
    <property type="match status" value="1"/>
</dbReference>
<dbReference type="Gene3D" id="1.10.443.10">
    <property type="entry name" value="Intergrase catalytic core"/>
    <property type="match status" value="1"/>
</dbReference>
<organism evidence="5 6">
    <name type="scientific">Yoonia maritima</name>
    <dbReference type="NCBI Taxonomy" id="1435347"/>
    <lineage>
        <taxon>Bacteria</taxon>
        <taxon>Pseudomonadati</taxon>
        <taxon>Pseudomonadota</taxon>
        <taxon>Alphaproteobacteria</taxon>
        <taxon>Rhodobacterales</taxon>
        <taxon>Paracoccaceae</taxon>
        <taxon>Yoonia</taxon>
    </lineage>
</organism>
<dbReference type="GO" id="GO:0003677">
    <property type="term" value="F:DNA binding"/>
    <property type="evidence" value="ECO:0007669"/>
    <property type="project" value="UniProtKB-UniRule"/>
</dbReference>
<proteinExistence type="predicted"/>
<keyword evidence="3" id="KW-0238">DNA-binding</keyword>
<dbReference type="EMBL" id="PVTP01000001">
    <property type="protein sequence ID" value="PRY80179.1"/>
    <property type="molecule type" value="Genomic_DNA"/>
</dbReference>
<dbReference type="SUPFAM" id="SSF56349">
    <property type="entry name" value="DNA breaking-rejoining enzymes"/>
    <property type="match status" value="1"/>
</dbReference>
<dbReference type="InterPro" id="IPR044068">
    <property type="entry name" value="CB"/>
</dbReference>
<evidence type="ECO:0000256" key="3">
    <source>
        <dbReference type="PROSITE-ProRule" id="PRU01248"/>
    </source>
</evidence>
<sequence>MTGPVVIRLRGKKYQLYRRVPTRYQVVEPRTQINLSLHTDSKSIATDKANTIWAQLIEGWEARLAGDTSDADKRLEAAKELAAVRGFRYLDVGRVAALPLEEVLRRVEAVPSHNGIPDRHEATATLGGAPGAKITVSGALEIYWKLTTDKVLGKSPDQLRRWKNPRIKAIKNFISVIGDVVINDISADNMLDFREWWMHRIQNDGLTANAANKDLVHLSGILKTVNTMKRLNLVLPLSDLSFKQSEAGKRPPFSKEWIKEKLLAPDAMSGLNREAHAIVLAMINTGARPSELAALTPECIKLEADVPHISIEAVGRHLKSRNAKRVIPLLGVSLDALREFPLGFPRYRGSSASLSATVNKFLRDNTLMETEKHTLYGLHHSFEDQAREQQILRQLNNYDGNPCACAKYKQSKFRELSWTFLIS</sequence>
<reference evidence="5 6" key="1">
    <citation type="submission" date="2018-03" db="EMBL/GenBank/DDBJ databases">
        <title>Genomic Encyclopedia of Archaeal and Bacterial Type Strains, Phase II (KMG-II): from individual species to whole genera.</title>
        <authorList>
            <person name="Goeker M."/>
        </authorList>
    </citation>
    <scope>NUCLEOTIDE SEQUENCE [LARGE SCALE GENOMIC DNA]</scope>
    <source>
        <strain evidence="5 6">DSM 101533</strain>
    </source>
</reference>